<dbReference type="InterPro" id="IPR058278">
    <property type="entry name" value="DUF7972"/>
</dbReference>
<keyword evidence="1" id="KW-0472">Membrane</keyword>
<keyword evidence="1" id="KW-0812">Transmembrane</keyword>
<keyword evidence="3" id="KW-1185">Reference proteome</keyword>
<feature type="transmembrane region" description="Helical" evidence="1">
    <location>
        <begin position="269"/>
        <end position="289"/>
    </location>
</feature>
<protein>
    <submittedName>
        <fullName evidence="2">Uncharacterized protein</fullName>
    </submittedName>
</protein>
<organism evidence="2 3">
    <name type="scientific">Halosegnis longus</name>
    <dbReference type="NCBI Taxonomy" id="2216012"/>
    <lineage>
        <taxon>Archaea</taxon>
        <taxon>Methanobacteriati</taxon>
        <taxon>Methanobacteriota</taxon>
        <taxon>Stenosarchaea group</taxon>
        <taxon>Halobacteria</taxon>
        <taxon>Halobacteriales</taxon>
        <taxon>Natronomonadaceae</taxon>
        <taxon>Halosegnis</taxon>
    </lineage>
</organism>
<feature type="transmembrane region" description="Helical" evidence="1">
    <location>
        <begin position="55"/>
        <end position="77"/>
    </location>
</feature>
<keyword evidence="1" id="KW-1133">Transmembrane helix</keyword>
<dbReference type="AlphaFoldDB" id="A0AAJ4R8E1"/>
<dbReference type="Proteomes" id="UP000270581">
    <property type="component" value="Unassembled WGS sequence"/>
</dbReference>
<dbReference type="EMBL" id="RJJC01000001">
    <property type="protein sequence ID" value="RNJ26368.1"/>
    <property type="molecule type" value="Genomic_DNA"/>
</dbReference>
<evidence type="ECO:0000313" key="3">
    <source>
        <dbReference type="Proteomes" id="UP000270581"/>
    </source>
</evidence>
<evidence type="ECO:0000313" key="2">
    <source>
        <dbReference type="EMBL" id="RNJ26368.1"/>
    </source>
</evidence>
<reference evidence="2 3" key="1">
    <citation type="submission" date="2018-11" db="EMBL/GenBank/DDBJ databases">
        <title>Genome sequences of Natronomonas sp. CBA1133.</title>
        <authorList>
            <person name="Roh S.W."/>
            <person name="Cha I.-T."/>
        </authorList>
    </citation>
    <scope>NUCLEOTIDE SEQUENCE [LARGE SCALE GENOMIC DNA]</scope>
    <source>
        <strain evidence="2 3">CBA1133</strain>
    </source>
</reference>
<name>A0AAJ4R8E1_9EURY</name>
<evidence type="ECO:0000256" key="1">
    <source>
        <dbReference type="SAM" id="Phobius"/>
    </source>
</evidence>
<dbReference type="Pfam" id="PF25927">
    <property type="entry name" value="DUF7972"/>
    <property type="match status" value="1"/>
</dbReference>
<feature type="transmembrane region" description="Helical" evidence="1">
    <location>
        <begin position="21"/>
        <end position="43"/>
    </location>
</feature>
<proteinExistence type="predicted"/>
<sequence>MLTDRLRRWVLFDGSRLTVTAVGLIVAYLLLGPIGHILLSQVITPDHSIQGSIPLVTTFLSGDLLLVSIVVSVNSLYTSQEQTPLDQQAERIEAVGEFRNEFEELVDEPISPSEPVRFLQLLTGAILSEAQTLRNGGADNVDVDADVKEFVAEISEQTERVNSQLEDATTSLDLVLATLSYEYSRLANGLRRFRSQYGDDLTDAERERIERMLALLRHFATAREYFKTLYLSREFARLSKQLLYLSLPVILMASFVLLHSSIIPETHDITTVLIIFALSPFFLLAAFTVRVATVTIRTRAAGQFVVEE</sequence>
<accession>A0AAJ4R8E1</accession>
<gene>
    <name evidence="2" type="ORF">Nmn1133_06610</name>
</gene>
<dbReference type="RefSeq" id="WP_075936271.1">
    <property type="nucleotide sequence ID" value="NZ_BDJH01000002.1"/>
</dbReference>
<comment type="caution">
    <text evidence="2">The sequence shown here is derived from an EMBL/GenBank/DDBJ whole genome shotgun (WGS) entry which is preliminary data.</text>
</comment>
<feature type="transmembrane region" description="Helical" evidence="1">
    <location>
        <begin position="242"/>
        <end position="263"/>
    </location>
</feature>